<dbReference type="PANTHER" id="PTHR33570:SF2">
    <property type="entry name" value="CARBOXYMUCONOLACTONE DECARBOXYLASE-LIKE DOMAIN-CONTAINING PROTEIN"/>
    <property type="match status" value="1"/>
</dbReference>
<evidence type="ECO:0000313" key="2">
    <source>
        <dbReference type="EMBL" id="OAT52096.1"/>
    </source>
</evidence>
<dbReference type="RefSeq" id="WP_068441627.1">
    <property type="nucleotide sequence ID" value="NZ_LXEW01000025.1"/>
</dbReference>
<dbReference type="InterPro" id="IPR003779">
    <property type="entry name" value="CMD-like"/>
</dbReference>
<dbReference type="EC" id="1.11.1.15" evidence="2"/>
<sequence length="213" mass="23243">MNQTQLLTQQQQAIIPIAAFAAVGDLHHLNNALNHGLDVGLTINEIKEILTQVYAYAGFPRSINALGIFMSILEERQQKGLNDKEGPAPSAPIPMGNELLLLGTANQTKLAGEPVSGKLFDFAPAIDNYLKTHLFGDIFARDNLSWQDREIATIAMLAVINGAEPQLKAHINIGMNIKLTENQLRTLIDVLAKQVSIESADRTQAALSQILKK</sequence>
<protein>
    <submittedName>
        <fullName evidence="2">Transcriptional regulator</fullName>
        <ecNumber evidence="2">1.11.1.15</ecNumber>
    </submittedName>
</protein>
<organism evidence="2 3">
    <name type="scientific">Providencia heimbachae ATCC 35613</name>
    <dbReference type="NCBI Taxonomy" id="1354272"/>
    <lineage>
        <taxon>Bacteria</taxon>
        <taxon>Pseudomonadati</taxon>
        <taxon>Pseudomonadota</taxon>
        <taxon>Gammaproteobacteria</taxon>
        <taxon>Enterobacterales</taxon>
        <taxon>Morganellaceae</taxon>
        <taxon>Providencia</taxon>
    </lineage>
</organism>
<evidence type="ECO:0000259" key="1">
    <source>
        <dbReference type="Pfam" id="PF02627"/>
    </source>
</evidence>
<dbReference type="Pfam" id="PF02627">
    <property type="entry name" value="CMD"/>
    <property type="match status" value="2"/>
</dbReference>
<feature type="domain" description="Carboxymuconolactone decarboxylase-like" evidence="1">
    <location>
        <begin position="7"/>
        <end position="68"/>
    </location>
</feature>
<dbReference type="InterPro" id="IPR029032">
    <property type="entry name" value="AhpD-like"/>
</dbReference>
<comment type="caution">
    <text evidence="2">The sequence shown here is derived from an EMBL/GenBank/DDBJ whole genome shotgun (WGS) entry which is preliminary data.</text>
</comment>
<keyword evidence="3" id="KW-1185">Reference proteome</keyword>
<gene>
    <name evidence="2" type="ORF">M998_1711</name>
</gene>
<dbReference type="OrthoDB" id="9802489at2"/>
<keyword evidence="2" id="KW-0575">Peroxidase</keyword>
<dbReference type="GO" id="GO:0051920">
    <property type="term" value="F:peroxiredoxin activity"/>
    <property type="evidence" value="ECO:0007669"/>
    <property type="project" value="InterPro"/>
</dbReference>
<feature type="domain" description="Carboxymuconolactone decarboxylase-like" evidence="1">
    <location>
        <begin position="124"/>
        <end position="192"/>
    </location>
</feature>
<reference evidence="2 3" key="1">
    <citation type="submission" date="2016-04" db="EMBL/GenBank/DDBJ databases">
        <title>ATOL: Assembling a taxonomically balanced genome-scale reconstruction of the evolutionary history of the Enterobacteriaceae.</title>
        <authorList>
            <person name="Plunkett G.III."/>
            <person name="Neeno-Eckwall E.C."/>
            <person name="Glasner J.D."/>
            <person name="Perna N.T."/>
        </authorList>
    </citation>
    <scope>NUCLEOTIDE SEQUENCE [LARGE SCALE GENOMIC DNA]</scope>
    <source>
        <strain evidence="2 3">ATCC 35613</strain>
    </source>
</reference>
<accession>A0A1B7JW19</accession>
<dbReference type="PANTHER" id="PTHR33570">
    <property type="entry name" value="4-CARBOXYMUCONOLACTONE DECARBOXYLASE FAMILY PROTEIN"/>
    <property type="match status" value="1"/>
</dbReference>
<name>A0A1B7JW19_9GAMM</name>
<evidence type="ECO:0000313" key="3">
    <source>
        <dbReference type="Proteomes" id="UP000078224"/>
    </source>
</evidence>
<dbReference type="SUPFAM" id="SSF69118">
    <property type="entry name" value="AhpD-like"/>
    <property type="match status" value="1"/>
</dbReference>
<dbReference type="EMBL" id="LXEW01000025">
    <property type="protein sequence ID" value="OAT52096.1"/>
    <property type="molecule type" value="Genomic_DNA"/>
</dbReference>
<proteinExistence type="predicted"/>
<keyword evidence="2" id="KW-0560">Oxidoreductase</keyword>
<dbReference type="PATRIC" id="fig|1354272.4.peg.1740"/>
<dbReference type="InterPro" id="IPR052512">
    <property type="entry name" value="4CMD/NDH-1_regulator"/>
</dbReference>
<dbReference type="AlphaFoldDB" id="A0A1B7JW19"/>
<dbReference type="Gene3D" id="1.20.1290.10">
    <property type="entry name" value="AhpD-like"/>
    <property type="match status" value="1"/>
</dbReference>
<dbReference type="Proteomes" id="UP000078224">
    <property type="component" value="Unassembled WGS sequence"/>
</dbReference>